<name>A0A7W5V853_9ACTN</name>
<comment type="caution">
    <text evidence="10">The sequence shown here is derived from an EMBL/GenBank/DDBJ whole genome shotgun (WGS) entry which is preliminary data.</text>
</comment>
<comment type="catalytic activity">
    <reaction evidence="7">
        <text>L-threonyl-[protein] + ATP = O-phospho-L-threonyl-[protein] + ADP + H(+)</text>
        <dbReference type="Rhea" id="RHEA:46608"/>
        <dbReference type="Rhea" id="RHEA-COMP:11060"/>
        <dbReference type="Rhea" id="RHEA-COMP:11605"/>
        <dbReference type="ChEBI" id="CHEBI:15378"/>
        <dbReference type="ChEBI" id="CHEBI:30013"/>
        <dbReference type="ChEBI" id="CHEBI:30616"/>
        <dbReference type="ChEBI" id="CHEBI:61977"/>
        <dbReference type="ChEBI" id="CHEBI:456216"/>
        <dbReference type="EC" id="2.7.11.1"/>
    </reaction>
</comment>
<keyword evidence="11" id="KW-1185">Reference proteome</keyword>
<evidence type="ECO:0000256" key="2">
    <source>
        <dbReference type="ARBA" id="ARBA00022527"/>
    </source>
</evidence>
<sequence length="96" mass="10485">MDEGLDDLWEQLVEAMVVLSREGLAHGDLSPYNLLVDEGRLVIIDLPQIVDVIAHPTGPDFLDRDARNVATWFAHKGLPVSGERLSALLRAEAGLA</sequence>
<dbReference type="GeneID" id="95396228"/>
<keyword evidence="6" id="KW-0067">ATP-binding</keyword>
<dbReference type="RefSeq" id="WP_312895953.1">
    <property type="nucleotide sequence ID" value="NZ_JACIBV010000001.1"/>
</dbReference>
<comment type="catalytic activity">
    <reaction evidence="8">
        <text>L-seryl-[protein] + ATP = O-phospho-L-seryl-[protein] + ADP + H(+)</text>
        <dbReference type="Rhea" id="RHEA:17989"/>
        <dbReference type="Rhea" id="RHEA-COMP:9863"/>
        <dbReference type="Rhea" id="RHEA-COMP:11604"/>
        <dbReference type="ChEBI" id="CHEBI:15378"/>
        <dbReference type="ChEBI" id="CHEBI:29999"/>
        <dbReference type="ChEBI" id="CHEBI:30616"/>
        <dbReference type="ChEBI" id="CHEBI:83421"/>
        <dbReference type="ChEBI" id="CHEBI:456216"/>
        <dbReference type="EC" id="2.7.11.1"/>
    </reaction>
</comment>
<evidence type="ECO:0000256" key="6">
    <source>
        <dbReference type="ARBA" id="ARBA00022840"/>
    </source>
</evidence>
<keyword evidence="2" id="KW-0723">Serine/threonine-protein kinase</keyword>
<organism evidence="10 11">
    <name type="scientific">Nonomuraea dietziae</name>
    <dbReference type="NCBI Taxonomy" id="65515"/>
    <lineage>
        <taxon>Bacteria</taxon>
        <taxon>Bacillati</taxon>
        <taxon>Actinomycetota</taxon>
        <taxon>Actinomycetes</taxon>
        <taxon>Streptosporangiales</taxon>
        <taxon>Streptosporangiaceae</taxon>
        <taxon>Nonomuraea</taxon>
    </lineage>
</organism>
<dbReference type="GO" id="GO:0005524">
    <property type="term" value="F:ATP binding"/>
    <property type="evidence" value="ECO:0007669"/>
    <property type="project" value="UniProtKB-KW"/>
</dbReference>
<evidence type="ECO:0000256" key="7">
    <source>
        <dbReference type="ARBA" id="ARBA00047899"/>
    </source>
</evidence>
<dbReference type="InterPro" id="IPR018934">
    <property type="entry name" value="RIO_dom"/>
</dbReference>
<dbReference type="SUPFAM" id="SSF56112">
    <property type="entry name" value="Protein kinase-like (PK-like)"/>
    <property type="match status" value="1"/>
</dbReference>
<reference evidence="10 11" key="1">
    <citation type="submission" date="2020-08" db="EMBL/GenBank/DDBJ databases">
        <title>Sequencing the genomes of 1000 actinobacteria strains.</title>
        <authorList>
            <person name="Klenk H.-P."/>
        </authorList>
    </citation>
    <scope>NUCLEOTIDE SEQUENCE [LARGE SCALE GENOMIC DNA]</scope>
    <source>
        <strain evidence="10 11">DSM 44320</strain>
    </source>
</reference>
<proteinExistence type="predicted"/>
<dbReference type="AlphaFoldDB" id="A0A7W5V853"/>
<dbReference type="EC" id="2.7.11.1" evidence="1"/>
<evidence type="ECO:0000259" key="9">
    <source>
        <dbReference type="Pfam" id="PF01163"/>
    </source>
</evidence>
<dbReference type="PANTHER" id="PTHR45723">
    <property type="entry name" value="SERINE/THREONINE-PROTEIN KINASE RIO1"/>
    <property type="match status" value="1"/>
</dbReference>
<dbReference type="InterPro" id="IPR011009">
    <property type="entry name" value="Kinase-like_dom_sf"/>
</dbReference>
<keyword evidence="5 10" id="KW-0418">Kinase</keyword>
<gene>
    <name evidence="10" type="ORF">FHR33_008191</name>
</gene>
<evidence type="ECO:0000256" key="3">
    <source>
        <dbReference type="ARBA" id="ARBA00022679"/>
    </source>
</evidence>
<evidence type="ECO:0000256" key="8">
    <source>
        <dbReference type="ARBA" id="ARBA00048679"/>
    </source>
</evidence>
<evidence type="ECO:0000313" key="10">
    <source>
        <dbReference type="EMBL" id="MBB3732331.1"/>
    </source>
</evidence>
<evidence type="ECO:0000256" key="1">
    <source>
        <dbReference type="ARBA" id="ARBA00012513"/>
    </source>
</evidence>
<accession>A0A7W5V853</accession>
<dbReference type="Proteomes" id="UP000579945">
    <property type="component" value="Unassembled WGS sequence"/>
</dbReference>
<evidence type="ECO:0000313" key="11">
    <source>
        <dbReference type="Proteomes" id="UP000579945"/>
    </source>
</evidence>
<dbReference type="Pfam" id="PF01163">
    <property type="entry name" value="RIO1"/>
    <property type="match status" value="1"/>
</dbReference>
<dbReference type="Gene3D" id="1.10.510.10">
    <property type="entry name" value="Transferase(Phosphotransferase) domain 1"/>
    <property type="match status" value="1"/>
</dbReference>
<evidence type="ECO:0000256" key="5">
    <source>
        <dbReference type="ARBA" id="ARBA00022777"/>
    </source>
</evidence>
<dbReference type="GO" id="GO:0004674">
    <property type="term" value="F:protein serine/threonine kinase activity"/>
    <property type="evidence" value="ECO:0007669"/>
    <property type="project" value="UniProtKB-KW"/>
</dbReference>
<keyword evidence="4" id="KW-0547">Nucleotide-binding</keyword>
<dbReference type="InterPro" id="IPR051272">
    <property type="entry name" value="RIO-type_Ser/Thr_kinase"/>
</dbReference>
<feature type="domain" description="RIO-type" evidence="9">
    <location>
        <begin position="7"/>
        <end position="79"/>
    </location>
</feature>
<dbReference type="EMBL" id="JACIBV010000001">
    <property type="protein sequence ID" value="MBB3732331.1"/>
    <property type="molecule type" value="Genomic_DNA"/>
</dbReference>
<keyword evidence="3" id="KW-0808">Transferase</keyword>
<protein>
    <recommendedName>
        <fullName evidence="1">non-specific serine/threonine protein kinase</fullName>
        <ecNumber evidence="1">2.7.11.1</ecNumber>
    </recommendedName>
</protein>
<evidence type="ECO:0000256" key="4">
    <source>
        <dbReference type="ARBA" id="ARBA00022741"/>
    </source>
</evidence>